<proteinExistence type="predicted"/>
<protein>
    <submittedName>
        <fullName evidence="4">ABC transporter substrate-binding protein</fullName>
    </submittedName>
</protein>
<evidence type="ECO:0000259" key="3">
    <source>
        <dbReference type="Pfam" id="PF12010"/>
    </source>
</evidence>
<evidence type="ECO:0000313" key="5">
    <source>
        <dbReference type="Proteomes" id="UP000824239"/>
    </source>
</evidence>
<reference evidence="4" key="2">
    <citation type="journal article" date="2021" name="PeerJ">
        <title>Extensive microbial diversity within the chicken gut microbiome revealed by metagenomics and culture.</title>
        <authorList>
            <person name="Gilroy R."/>
            <person name="Ravi A."/>
            <person name="Getino M."/>
            <person name="Pursley I."/>
            <person name="Horton D.L."/>
            <person name="Alikhan N.F."/>
            <person name="Baker D."/>
            <person name="Gharbi K."/>
            <person name="Hall N."/>
            <person name="Watson M."/>
            <person name="Adriaenssens E.M."/>
            <person name="Foster-Nyarko E."/>
            <person name="Jarju S."/>
            <person name="Secka A."/>
            <person name="Antonio M."/>
            <person name="Oren A."/>
            <person name="Chaudhuri R.R."/>
            <person name="La Ragione R."/>
            <person name="Hildebrand F."/>
            <person name="Pallen M.J."/>
        </authorList>
    </citation>
    <scope>NUCLEOTIDE SEQUENCE</scope>
    <source>
        <strain evidence="4">ChiBcec15-4380</strain>
    </source>
</reference>
<name>A0A9D1IXM3_9FIRM</name>
<evidence type="ECO:0000256" key="1">
    <source>
        <dbReference type="SAM" id="MobiDB-lite"/>
    </source>
</evidence>
<evidence type="ECO:0000313" key="4">
    <source>
        <dbReference type="EMBL" id="HIR51100.1"/>
    </source>
</evidence>
<feature type="chain" id="PRO_5039622280" evidence="2">
    <location>
        <begin position="23"/>
        <end position="558"/>
    </location>
</feature>
<accession>A0A9D1IXM3</accession>
<dbReference type="InterPro" id="IPR022627">
    <property type="entry name" value="DUF3502"/>
</dbReference>
<feature type="region of interest" description="Disordered" evidence="1">
    <location>
        <begin position="31"/>
        <end position="56"/>
    </location>
</feature>
<dbReference type="InterPro" id="IPR050490">
    <property type="entry name" value="Bact_solute-bd_prot1"/>
</dbReference>
<dbReference type="Pfam" id="PF12010">
    <property type="entry name" value="DUF3502"/>
    <property type="match status" value="1"/>
</dbReference>
<evidence type="ECO:0000256" key="2">
    <source>
        <dbReference type="SAM" id="SignalP"/>
    </source>
</evidence>
<feature type="compositionally biased region" description="Low complexity" evidence="1">
    <location>
        <begin position="31"/>
        <end position="45"/>
    </location>
</feature>
<dbReference type="SUPFAM" id="SSF53850">
    <property type="entry name" value="Periplasmic binding protein-like II"/>
    <property type="match status" value="1"/>
</dbReference>
<gene>
    <name evidence="4" type="ORF">IAA53_07425</name>
</gene>
<feature type="domain" description="DUF3502" evidence="3">
    <location>
        <begin position="487"/>
        <end position="554"/>
    </location>
</feature>
<comment type="caution">
    <text evidence="4">The sequence shown here is derived from an EMBL/GenBank/DDBJ whole genome shotgun (WGS) entry which is preliminary data.</text>
</comment>
<dbReference type="EMBL" id="DVHE01000057">
    <property type="protein sequence ID" value="HIR51100.1"/>
    <property type="molecule type" value="Genomic_DNA"/>
</dbReference>
<dbReference type="PANTHER" id="PTHR43649:SF12">
    <property type="entry name" value="DIACETYLCHITOBIOSE BINDING PROTEIN DASA"/>
    <property type="match status" value="1"/>
</dbReference>
<organism evidence="4 5">
    <name type="scientific">Candidatus Avoscillospira avicola</name>
    <dbReference type="NCBI Taxonomy" id="2840706"/>
    <lineage>
        <taxon>Bacteria</taxon>
        <taxon>Bacillati</taxon>
        <taxon>Bacillota</taxon>
        <taxon>Clostridia</taxon>
        <taxon>Eubacteriales</taxon>
        <taxon>Oscillospiraceae</taxon>
        <taxon>Oscillospiraceae incertae sedis</taxon>
        <taxon>Candidatus Avoscillospira</taxon>
    </lineage>
</organism>
<sequence length="558" mass="61332">MKEMKKLLALLLAVVLTLSLFAGCSSETATDAGNTTDAADSTDATDTADTDAVETGDAAPEEIVPLTFYMTCGVRPEADRIMEKANEIIEKEIGAHLEIIDADAEKINLMISTGDEFDLCFMGNWGGYNFFENAAAGAFVDMAPLFEEYAPETYARVPEALWKGVSIGDAIYGAVNYQQWGVAAQKGFAIRMDIAEEVGYDWQKLKGMPANDVLRDLENFFEPALELYPEMIGWESSATYNLFANDPLYYDMEPVGDMLQPGWVRFEEPDTVINQFETEEFAEFCEIMREYNQKGYVRADAATVQDTSPDRQAGRMLAGTLYSWPDMIDYAPTGVEELTIAGFEAANYTIPSMSMCAAGTCPAAQVSTTRIVIPAAAGPTACTAISATSKHPEKAMELIELLNTNDELFNLLQWGEEGVDYYYDDNGNFQRVEGKYTFNFNEWQMGQSYSPDFSRSDFGRQLNAAQKDTAAKQEIIFEADLTATPSPVTGFTFDPEPVKTELANCSAIITEMVPVLGAGAADPAEYLPQFLQRLKDAGVDTIIAEKQAQLDAWHAAGN</sequence>
<dbReference type="Proteomes" id="UP000824239">
    <property type="component" value="Unassembled WGS sequence"/>
</dbReference>
<dbReference type="PANTHER" id="PTHR43649">
    <property type="entry name" value="ARABINOSE-BINDING PROTEIN-RELATED"/>
    <property type="match status" value="1"/>
</dbReference>
<dbReference type="Gene3D" id="3.40.190.10">
    <property type="entry name" value="Periplasmic binding protein-like II"/>
    <property type="match status" value="2"/>
</dbReference>
<reference evidence="4" key="1">
    <citation type="submission" date="2020-10" db="EMBL/GenBank/DDBJ databases">
        <authorList>
            <person name="Gilroy R."/>
        </authorList>
    </citation>
    <scope>NUCLEOTIDE SEQUENCE</scope>
    <source>
        <strain evidence="4">ChiBcec15-4380</strain>
    </source>
</reference>
<dbReference type="AlphaFoldDB" id="A0A9D1IXM3"/>
<keyword evidence="2" id="KW-0732">Signal</keyword>
<feature type="signal peptide" evidence="2">
    <location>
        <begin position="1"/>
        <end position="22"/>
    </location>
</feature>
<dbReference type="PROSITE" id="PS51257">
    <property type="entry name" value="PROKAR_LIPOPROTEIN"/>
    <property type="match status" value="1"/>
</dbReference>